<evidence type="ECO:0000313" key="1">
    <source>
        <dbReference type="EMBL" id="KAI4372547.1"/>
    </source>
</evidence>
<gene>
    <name evidence="1" type="ORF">MLD38_010763</name>
</gene>
<sequence>MDNTENVQGLPPELVSSVTEAWETEDFVSVTHMEGSDHKLMISEHSGLWDLLPWMDRMARDKETSLFSQTPEEYFGFVWGSRPDERVENGGNENTRAEEEGESSALDGSRDNERTDEVQDCDVKTNVRGKEFYEEFGWSKHHGNVNILVMHSAPATRQQ</sequence>
<protein>
    <submittedName>
        <fullName evidence="1">Uncharacterized protein</fullName>
    </submittedName>
</protein>
<comment type="caution">
    <text evidence="1">The sequence shown here is derived from an EMBL/GenBank/DDBJ whole genome shotgun (WGS) entry which is preliminary data.</text>
</comment>
<accession>A0ACB9R982</accession>
<evidence type="ECO:0000313" key="2">
    <source>
        <dbReference type="Proteomes" id="UP001057402"/>
    </source>
</evidence>
<reference evidence="2" key="1">
    <citation type="journal article" date="2023" name="Front. Plant Sci.">
        <title>Chromosomal-level genome assembly of Melastoma candidum provides insights into trichome evolution.</title>
        <authorList>
            <person name="Zhong Y."/>
            <person name="Wu W."/>
            <person name="Sun C."/>
            <person name="Zou P."/>
            <person name="Liu Y."/>
            <person name="Dai S."/>
            <person name="Zhou R."/>
        </authorList>
    </citation>
    <scope>NUCLEOTIDE SEQUENCE [LARGE SCALE GENOMIC DNA]</scope>
</reference>
<dbReference type="EMBL" id="CM042883">
    <property type="protein sequence ID" value="KAI4372547.1"/>
    <property type="molecule type" value="Genomic_DNA"/>
</dbReference>
<proteinExistence type="predicted"/>
<organism evidence="1 2">
    <name type="scientific">Melastoma candidum</name>
    <dbReference type="NCBI Taxonomy" id="119954"/>
    <lineage>
        <taxon>Eukaryota</taxon>
        <taxon>Viridiplantae</taxon>
        <taxon>Streptophyta</taxon>
        <taxon>Embryophyta</taxon>
        <taxon>Tracheophyta</taxon>
        <taxon>Spermatophyta</taxon>
        <taxon>Magnoliopsida</taxon>
        <taxon>eudicotyledons</taxon>
        <taxon>Gunneridae</taxon>
        <taxon>Pentapetalae</taxon>
        <taxon>rosids</taxon>
        <taxon>malvids</taxon>
        <taxon>Myrtales</taxon>
        <taxon>Melastomataceae</taxon>
        <taxon>Melastomatoideae</taxon>
        <taxon>Melastomateae</taxon>
        <taxon>Melastoma</taxon>
    </lineage>
</organism>
<dbReference type="Proteomes" id="UP001057402">
    <property type="component" value="Chromosome 4"/>
</dbReference>
<name>A0ACB9R982_9MYRT</name>
<keyword evidence="2" id="KW-1185">Reference proteome</keyword>